<gene>
    <name evidence="2" type="ORF">F4Y42_14620</name>
</gene>
<dbReference type="CDD" id="cd07344">
    <property type="entry name" value="M48_yhfN_like"/>
    <property type="match status" value="1"/>
</dbReference>
<dbReference type="PANTHER" id="PTHR30399">
    <property type="entry name" value="UNCHARACTERIZED PROTEIN YGJP"/>
    <property type="match status" value="1"/>
</dbReference>
<name>A0A6B0YVJ6_9CHLR</name>
<dbReference type="PANTHER" id="PTHR30399:SF1">
    <property type="entry name" value="UTP PYROPHOSPHATASE"/>
    <property type="match status" value="1"/>
</dbReference>
<dbReference type="EMBL" id="VXRG01000121">
    <property type="protein sequence ID" value="MXY94673.1"/>
    <property type="molecule type" value="Genomic_DNA"/>
</dbReference>
<dbReference type="AlphaFoldDB" id="A0A6B0YVJ6"/>
<evidence type="ECO:0000313" key="2">
    <source>
        <dbReference type="EMBL" id="MXY94673.1"/>
    </source>
</evidence>
<accession>A0A6B0YVJ6</accession>
<dbReference type="Gene3D" id="3.30.2010.10">
    <property type="entry name" value="Metalloproteases ('zincins'), catalytic domain"/>
    <property type="match status" value="1"/>
</dbReference>
<proteinExistence type="predicted"/>
<dbReference type="InterPro" id="IPR002725">
    <property type="entry name" value="YgjP-like_metallopeptidase"/>
</dbReference>
<comment type="caution">
    <text evidence="2">The sequence shown here is derived from an EMBL/GenBank/DDBJ whole genome shotgun (WGS) entry which is preliminary data.</text>
</comment>
<feature type="domain" description="YgjP-like metallopeptidase" evidence="1">
    <location>
        <begin position="8"/>
        <end position="95"/>
    </location>
</feature>
<dbReference type="InterPro" id="IPR053136">
    <property type="entry name" value="UTP_pyrophosphatase-like"/>
</dbReference>
<reference evidence="2" key="1">
    <citation type="submission" date="2019-09" db="EMBL/GenBank/DDBJ databases">
        <title>Characterisation of the sponge microbiome using genome-centric metagenomics.</title>
        <authorList>
            <person name="Engelberts J.P."/>
            <person name="Robbins S.J."/>
            <person name="De Goeij J.M."/>
            <person name="Aranda M."/>
            <person name="Bell S.C."/>
            <person name="Webster N.S."/>
        </authorList>
    </citation>
    <scope>NUCLEOTIDE SEQUENCE</scope>
    <source>
        <strain evidence="2">SB0664_bin_27</strain>
    </source>
</reference>
<organism evidence="2">
    <name type="scientific">Caldilineaceae bacterium SB0664_bin_27</name>
    <dbReference type="NCBI Taxonomy" id="2605260"/>
    <lineage>
        <taxon>Bacteria</taxon>
        <taxon>Bacillati</taxon>
        <taxon>Chloroflexota</taxon>
        <taxon>Caldilineae</taxon>
        <taxon>Caldilineales</taxon>
        <taxon>Caldilineaceae</taxon>
    </lineage>
</organism>
<protein>
    <submittedName>
        <fullName evidence="2">M48 family metallopeptidase</fullName>
    </submittedName>
</protein>
<dbReference type="Pfam" id="PF01863">
    <property type="entry name" value="YgjP-like"/>
    <property type="match status" value="1"/>
</dbReference>
<evidence type="ECO:0000259" key="1">
    <source>
        <dbReference type="Pfam" id="PF01863"/>
    </source>
</evidence>
<sequence>MMPNDDRRRTLRKRVEHWSQRLAVRPSLVRVQRMTRKWGSCSTSGTITLATDLADQEAGFQDFVIAHELLHLRVPNHGKLFKALLAVHVPDWRKYHLPRGAAGCESSCAPPENR</sequence>